<feature type="non-terminal residue" evidence="1">
    <location>
        <position position="1"/>
    </location>
</feature>
<name>A0A4P7NKD1_PYROR</name>
<proteinExistence type="predicted"/>
<protein>
    <submittedName>
        <fullName evidence="1">Uncharacterized protein</fullName>
    </submittedName>
</protein>
<dbReference type="EMBL" id="CP034208">
    <property type="protein sequence ID" value="QBZ62480.1"/>
    <property type="molecule type" value="Genomic_DNA"/>
</dbReference>
<organism evidence="1 2">
    <name type="scientific">Pyricularia oryzae</name>
    <name type="common">Rice blast fungus</name>
    <name type="synonym">Magnaporthe oryzae</name>
    <dbReference type="NCBI Taxonomy" id="318829"/>
    <lineage>
        <taxon>Eukaryota</taxon>
        <taxon>Fungi</taxon>
        <taxon>Dikarya</taxon>
        <taxon>Ascomycota</taxon>
        <taxon>Pezizomycotina</taxon>
        <taxon>Sordariomycetes</taxon>
        <taxon>Sordariomycetidae</taxon>
        <taxon>Magnaporthales</taxon>
        <taxon>Pyriculariaceae</taxon>
        <taxon>Pyricularia</taxon>
    </lineage>
</organism>
<reference evidence="1 2" key="1">
    <citation type="journal article" date="2019" name="Mol. Biol. Evol.">
        <title>Blast fungal genomes show frequent chromosomal changes, gene gains and losses, and effector gene turnover.</title>
        <authorList>
            <person name="Gomez Luciano L.B."/>
            <person name="Jason Tsai I."/>
            <person name="Chuma I."/>
            <person name="Tosa Y."/>
            <person name="Chen Y.H."/>
            <person name="Li J.Y."/>
            <person name="Li M.Y."/>
            <person name="Jade Lu M.Y."/>
            <person name="Nakayashiki H."/>
            <person name="Li W.H."/>
        </authorList>
    </citation>
    <scope>NUCLEOTIDE SEQUENCE [LARGE SCALE GENOMIC DNA]</scope>
    <source>
        <strain evidence="1">MZ5-1-6</strain>
    </source>
</reference>
<dbReference type="Proteomes" id="UP000294847">
    <property type="component" value="Chromosome 5"/>
</dbReference>
<sequence length="151" mass="16336">TIPALRRYRPILTITQAVTIRYLAKLASTYQSGGCTAASRQASQTAIDNLPCLHRCVGVDRIGKPTNGADLHQTKINGNRETFQSATVPSLGRQSTGSQGTVRSAYHFVEASQPGNFSFEKSEKRDMHCMGCLSCFSMSAGVPGFWESAMS</sequence>
<evidence type="ECO:0000313" key="2">
    <source>
        <dbReference type="Proteomes" id="UP000294847"/>
    </source>
</evidence>
<dbReference type="AlphaFoldDB" id="A0A4P7NKD1"/>
<gene>
    <name evidence="1" type="ORF">PoMZ_11361</name>
</gene>
<evidence type="ECO:0000313" key="1">
    <source>
        <dbReference type="EMBL" id="QBZ62480.1"/>
    </source>
</evidence>
<accession>A0A4P7NKD1</accession>